<feature type="region of interest" description="Disordered" evidence="1">
    <location>
        <begin position="1"/>
        <end position="130"/>
    </location>
</feature>
<dbReference type="EMBL" id="JAYWIO010000005">
    <property type="protein sequence ID" value="KAK7261673.1"/>
    <property type="molecule type" value="Genomic_DNA"/>
</dbReference>
<evidence type="ECO:0000313" key="2">
    <source>
        <dbReference type="EMBL" id="KAK7261673.1"/>
    </source>
</evidence>
<evidence type="ECO:0000256" key="1">
    <source>
        <dbReference type="SAM" id="MobiDB-lite"/>
    </source>
</evidence>
<protein>
    <submittedName>
        <fullName evidence="2">Uncharacterized protein</fullName>
    </submittedName>
</protein>
<evidence type="ECO:0000313" key="3">
    <source>
        <dbReference type="Proteomes" id="UP001372338"/>
    </source>
</evidence>
<feature type="compositionally biased region" description="Basic and acidic residues" evidence="1">
    <location>
        <begin position="56"/>
        <end position="68"/>
    </location>
</feature>
<accession>A0AAN9ER25</accession>
<name>A0AAN9ER25_CROPI</name>
<feature type="compositionally biased region" description="Acidic residues" evidence="1">
    <location>
        <begin position="19"/>
        <end position="31"/>
    </location>
</feature>
<keyword evidence="3" id="KW-1185">Reference proteome</keyword>
<reference evidence="2 3" key="1">
    <citation type="submission" date="2024-01" db="EMBL/GenBank/DDBJ databases">
        <title>The genomes of 5 underutilized Papilionoideae crops provide insights into root nodulation and disease resistanc.</title>
        <authorList>
            <person name="Yuan L."/>
        </authorList>
    </citation>
    <scope>NUCLEOTIDE SEQUENCE [LARGE SCALE GENOMIC DNA]</scope>
    <source>
        <strain evidence="2">ZHUSHIDOU_FW_LH</strain>
        <tissue evidence="2">Leaf</tissue>
    </source>
</reference>
<organism evidence="2 3">
    <name type="scientific">Crotalaria pallida</name>
    <name type="common">Smooth rattlebox</name>
    <name type="synonym">Crotalaria striata</name>
    <dbReference type="NCBI Taxonomy" id="3830"/>
    <lineage>
        <taxon>Eukaryota</taxon>
        <taxon>Viridiplantae</taxon>
        <taxon>Streptophyta</taxon>
        <taxon>Embryophyta</taxon>
        <taxon>Tracheophyta</taxon>
        <taxon>Spermatophyta</taxon>
        <taxon>Magnoliopsida</taxon>
        <taxon>eudicotyledons</taxon>
        <taxon>Gunneridae</taxon>
        <taxon>Pentapetalae</taxon>
        <taxon>rosids</taxon>
        <taxon>fabids</taxon>
        <taxon>Fabales</taxon>
        <taxon>Fabaceae</taxon>
        <taxon>Papilionoideae</taxon>
        <taxon>50 kb inversion clade</taxon>
        <taxon>genistoids sensu lato</taxon>
        <taxon>core genistoids</taxon>
        <taxon>Crotalarieae</taxon>
        <taxon>Crotalaria</taxon>
    </lineage>
</organism>
<dbReference type="Proteomes" id="UP001372338">
    <property type="component" value="Unassembled WGS sequence"/>
</dbReference>
<feature type="compositionally biased region" description="Low complexity" evidence="1">
    <location>
        <begin position="69"/>
        <end position="83"/>
    </location>
</feature>
<feature type="compositionally biased region" description="Basic and acidic residues" evidence="1">
    <location>
        <begin position="106"/>
        <end position="130"/>
    </location>
</feature>
<dbReference type="AlphaFoldDB" id="A0AAN9ER25"/>
<comment type="caution">
    <text evidence="2">The sequence shown here is derived from an EMBL/GenBank/DDBJ whole genome shotgun (WGS) entry which is preliminary data.</text>
</comment>
<proteinExistence type="predicted"/>
<gene>
    <name evidence="2" type="ORF">RIF29_27989</name>
</gene>
<sequence length="130" mass="14865">MPEIKITEPEPAPKSVETIIEEEDEERELENEGSLRRRRRKSNRSSGDVGGGGSSRKVEEEKKSEEVHVTVNNQNSESQVQNSAWEYSFPSMENVAGTSLNGAEEPQQHHHFEEKKKNENKVFDEMPKKN</sequence>